<dbReference type="PANTHER" id="PTHR12147:SF56">
    <property type="entry name" value="AMINOPEPTIDASE YDR415C-RELATED"/>
    <property type="match status" value="1"/>
</dbReference>
<evidence type="ECO:0000313" key="9">
    <source>
        <dbReference type="EMBL" id="NVD27386.1"/>
    </source>
</evidence>
<evidence type="ECO:0000256" key="4">
    <source>
        <dbReference type="ARBA" id="ARBA00022729"/>
    </source>
</evidence>
<evidence type="ECO:0000256" key="1">
    <source>
        <dbReference type="ARBA" id="ARBA00022438"/>
    </source>
</evidence>
<keyword evidence="10" id="KW-1185">Reference proteome</keyword>
<evidence type="ECO:0000256" key="7">
    <source>
        <dbReference type="SAM" id="SignalP"/>
    </source>
</evidence>
<keyword evidence="5" id="KW-0378">Hydrolase</keyword>
<proteinExistence type="predicted"/>
<dbReference type="EMBL" id="JABWMH010000002">
    <property type="protein sequence ID" value="NVD27386.1"/>
    <property type="molecule type" value="Genomic_DNA"/>
</dbReference>
<name>A0ABX2N1A9_9SPHN</name>
<keyword evidence="2" id="KW-0645">Protease</keyword>
<comment type="caution">
    <text evidence="9">The sequence shown here is derived from an EMBL/GenBank/DDBJ whole genome shotgun (WGS) entry which is preliminary data.</text>
</comment>
<evidence type="ECO:0000256" key="5">
    <source>
        <dbReference type="ARBA" id="ARBA00022801"/>
    </source>
</evidence>
<evidence type="ECO:0000256" key="2">
    <source>
        <dbReference type="ARBA" id="ARBA00022670"/>
    </source>
</evidence>
<protein>
    <submittedName>
        <fullName evidence="9">M28 family peptidase</fullName>
    </submittedName>
</protein>
<keyword evidence="1" id="KW-0031">Aminopeptidase</keyword>
<dbReference type="PANTHER" id="PTHR12147">
    <property type="entry name" value="METALLOPEPTIDASE M28 FAMILY MEMBER"/>
    <property type="match status" value="1"/>
</dbReference>
<dbReference type="Gene3D" id="3.40.630.10">
    <property type="entry name" value="Zn peptidases"/>
    <property type="match status" value="1"/>
</dbReference>
<evidence type="ECO:0000313" key="10">
    <source>
        <dbReference type="Proteomes" id="UP000652427"/>
    </source>
</evidence>
<organism evidence="9 10">
    <name type="scientific">Parasphingorhabdus flavimaris</name>
    <dbReference type="NCBI Taxonomy" id="266812"/>
    <lineage>
        <taxon>Bacteria</taxon>
        <taxon>Pseudomonadati</taxon>
        <taxon>Pseudomonadota</taxon>
        <taxon>Alphaproteobacteria</taxon>
        <taxon>Sphingomonadales</taxon>
        <taxon>Sphingomonadaceae</taxon>
        <taxon>Parasphingorhabdus</taxon>
    </lineage>
</organism>
<evidence type="ECO:0000256" key="3">
    <source>
        <dbReference type="ARBA" id="ARBA00022723"/>
    </source>
</evidence>
<evidence type="ECO:0000259" key="8">
    <source>
        <dbReference type="Pfam" id="PF04389"/>
    </source>
</evidence>
<dbReference type="InterPro" id="IPR045175">
    <property type="entry name" value="M28_fam"/>
</dbReference>
<feature type="signal peptide" evidence="7">
    <location>
        <begin position="1"/>
        <end position="20"/>
    </location>
</feature>
<evidence type="ECO:0000256" key="6">
    <source>
        <dbReference type="ARBA" id="ARBA00022833"/>
    </source>
</evidence>
<keyword evidence="4 7" id="KW-0732">Signal</keyword>
<dbReference type="InterPro" id="IPR007484">
    <property type="entry name" value="Peptidase_M28"/>
</dbReference>
<reference evidence="9 10" key="1">
    <citation type="submission" date="2020-06" db="EMBL/GenBank/DDBJ databases">
        <authorList>
            <person name="Kim S.-J."/>
            <person name="Park S.-J."/>
        </authorList>
    </citation>
    <scope>NUCLEOTIDE SEQUENCE [LARGE SCALE GENOMIC DNA]</scope>
    <source>
        <strain evidence="9 10">SW-151</strain>
    </source>
</reference>
<feature type="chain" id="PRO_5045382577" evidence="7">
    <location>
        <begin position="21"/>
        <end position="500"/>
    </location>
</feature>
<keyword evidence="6" id="KW-0862">Zinc</keyword>
<feature type="domain" description="Peptidase M28" evidence="8">
    <location>
        <begin position="265"/>
        <end position="461"/>
    </location>
</feature>
<dbReference type="RefSeq" id="WP_176278920.1">
    <property type="nucleotide sequence ID" value="NZ_JABWMH010000002.1"/>
</dbReference>
<keyword evidence="3" id="KW-0479">Metal-binding</keyword>
<accession>A0ABX2N1A9</accession>
<dbReference type="SUPFAM" id="SSF53187">
    <property type="entry name" value="Zn-dependent exopeptidases"/>
    <property type="match status" value="1"/>
</dbReference>
<dbReference type="Proteomes" id="UP000652427">
    <property type="component" value="Unassembled WGS sequence"/>
</dbReference>
<dbReference type="Pfam" id="PF04389">
    <property type="entry name" value="Peptidase_M28"/>
    <property type="match status" value="1"/>
</dbReference>
<sequence>MRIIAGLFLSSLVFSASLRAEPIGEADLLRHIEILAGDAFEGRKPGTTGENKSVHYIASQWLAAGLKPAGVQGSWYAPVSLVERIPERSQIYFSDNSRGRNIRLREDEIILRSGDPSFRQSRMAVVFAGYADYGQGQDALPMAGKLVLLPVEPPEGGDGSESYRDRKLELIRNGAVGVIGVVDDQKRWSRFRRSYQRGATALAGPQEHAALEGLISLDQFSRLARKSGLDAKSLLADQAAISYVDLGLNADAVAETQVRTYTSHNVIGKIAGTNPKRGALLFMGHWDHFGECRIEDPLTPEADRVCNGAIDNASGISLLIETAKRLSPDDHDRDVYFLATTAEEKGLLGARAFVRNPAVALENLVAVFNADTVALSDDRKMIAVIGLGQSGLDEDIEIVAAQEGREIDRSGKPDVYLRRQDGYVFLERDIPAFMITSAFADEVRLQAYINGPYHDVSDEVNDDLLLGGAAADANFHVALGRYFASTITYPGLAPSGGADN</sequence>
<gene>
    <name evidence="9" type="ORF">HUO14_05655</name>
</gene>